<feature type="compositionally biased region" description="Low complexity" evidence="2">
    <location>
        <begin position="319"/>
        <end position="334"/>
    </location>
</feature>
<accession>A0A177C0I8</accession>
<reference evidence="3 4" key="1">
    <citation type="submission" date="2016-05" db="EMBL/GenBank/DDBJ databases">
        <title>Comparative analysis of secretome profiles of manganese(II)-oxidizing ascomycete fungi.</title>
        <authorList>
            <consortium name="DOE Joint Genome Institute"/>
            <person name="Zeiner C.A."/>
            <person name="Purvine S.O."/>
            <person name="Zink E.M."/>
            <person name="Wu S."/>
            <person name="Pasa-Tolic L."/>
            <person name="Chaput D.L."/>
            <person name="Haridas S."/>
            <person name="Grigoriev I.V."/>
            <person name="Santelli C.M."/>
            <person name="Hansel C.M."/>
        </authorList>
    </citation>
    <scope>NUCLEOTIDE SEQUENCE [LARGE SCALE GENOMIC DNA]</scope>
    <source>
        <strain evidence="3 4">AP3s5-JAC2a</strain>
    </source>
</reference>
<keyword evidence="1" id="KW-0175">Coiled coil</keyword>
<proteinExistence type="predicted"/>
<feature type="compositionally biased region" description="Basic residues" evidence="2">
    <location>
        <begin position="242"/>
        <end position="252"/>
    </location>
</feature>
<dbReference type="InParanoid" id="A0A177C0I8"/>
<protein>
    <submittedName>
        <fullName evidence="3">Uncharacterized protein</fullName>
    </submittedName>
</protein>
<dbReference type="EMBL" id="KV441559">
    <property type="protein sequence ID" value="OAG00409.1"/>
    <property type="molecule type" value="Genomic_DNA"/>
</dbReference>
<feature type="region of interest" description="Disordered" evidence="2">
    <location>
        <begin position="396"/>
        <end position="431"/>
    </location>
</feature>
<dbReference type="RefSeq" id="XP_018030774.1">
    <property type="nucleotide sequence ID" value="XM_018182217.1"/>
</dbReference>
<dbReference type="GeneID" id="28765703"/>
<evidence type="ECO:0000313" key="3">
    <source>
        <dbReference type="EMBL" id="OAG00409.1"/>
    </source>
</evidence>
<dbReference type="AlphaFoldDB" id="A0A177C0I8"/>
<feature type="region of interest" description="Disordered" evidence="2">
    <location>
        <begin position="240"/>
        <end position="350"/>
    </location>
</feature>
<name>A0A177C0I8_9PLEO</name>
<organism evidence="3 4">
    <name type="scientific">Paraphaeosphaeria sporulosa</name>
    <dbReference type="NCBI Taxonomy" id="1460663"/>
    <lineage>
        <taxon>Eukaryota</taxon>
        <taxon>Fungi</taxon>
        <taxon>Dikarya</taxon>
        <taxon>Ascomycota</taxon>
        <taxon>Pezizomycotina</taxon>
        <taxon>Dothideomycetes</taxon>
        <taxon>Pleosporomycetidae</taxon>
        <taxon>Pleosporales</taxon>
        <taxon>Massarineae</taxon>
        <taxon>Didymosphaeriaceae</taxon>
        <taxon>Paraphaeosphaeria</taxon>
    </lineage>
</organism>
<evidence type="ECO:0000256" key="2">
    <source>
        <dbReference type="SAM" id="MobiDB-lite"/>
    </source>
</evidence>
<dbReference type="OrthoDB" id="5309154at2759"/>
<feature type="coiled-coil region" evidence="1">
    <location>
        <begin position="438"/>
        <end position="501"/>
    </location>
</feature>
<sequence>MKVDEKGTDRRAELHIHKHEQVEELAEYGQYIDPDDAAVCCYVPIEDGNIVRVAGRFNGTTLAIHWDLRVDGVLRKANNMISKVVKAQKGVKLDVEEALYLMDDGLSEAKLLETQMKIVPVSGFNFTKNRDSLETVGTIEIRLYVLRTFGAEFPRDTFMTYLDDEDEEEKDDMDRKKATYLTIAPDYMVDFEKNCQELDKKTANAWKKKLNTKRPSKNPWAIFRFHYRSKEAINAQGMKLTHNPKTKGKGTKTHTLELDPVPTLAIGAKPAKPNDGGSTRDDSPTPSRPGTPLKLDSPLPRQFTPRRYTSPPRPFAQRSTAVEDASSEAATAEEQPPGVEQSIEKITNVEDLKDKKEEITNIEAPIEKAMNTGERDSGNEVRPTRPNALHARTNCTNASNLRPHPQNHAPTTTATLKRPASLPLPAGPDHKRTKTLTIAETRRQIKAMKARRETVAKKRADLDSELEPYTAKMREEQERLAKELEEETKMWREESQALRDDAAMLAEMKRVQGGEYEMRGDGGA</sequence>
<dbReference type="STRING" id="1460663.A0A177C0I8"/>
<gene>
    <name evidence="3" type="ORF">CC84DRAFT_1209377</name>
</gene>
<evidence type="ECO:0000313" key="4">
    <source>
        <dbReference type="Proteomes" id="UP000077069"/>
    </source>
</evidence>
<dbReference type="Proteomes" id="UP000077069">
    <property type="component" value="Unassembled WGS sequence"/>
</dbReference>
<keyword evidence="4" id="KW-1185">Reference proteome</keyword>
<evidence type="ECO:0000256" key="1">
    <source>
        <dbReference type="SAM" id="Coils"/>
    </source>
</evidence>